<name>W3XGM7_PESFW</name>
<dbReference type="OMA" id="HGEMIYL"/>
<dbReference type="AlphaFoldDB" id="W3XGM7"/>
<dbReference type="InParanoid" id="W3XGM7"/>
<dbReference type="HOGENOM" id="CLU_004253_10_0_1"/>
<dbReference type="SMART" id="SM00612">
    <property type="entry name" value="Kelch"/>
    <property type="match status" value="4"/>
</dbReference>
<organism evidence="1 2">
    <name type="scientific">Pestalotiopsis fici (strain W106-1 / CGMCC3.15140)</name>
    <dbReference type="NCBI Taxonomy" id="1229662"/>
    <lineage>
        <taxon>Eukaryota</taxon>
        <taxon>Fungi</taxon>
        <taxon>Dikarya</taxon>
        <taxon>Ascomycota</taxon>
        <taxon>Pezizomycotina</taxon>
        <taxon>Sordariomycetes</taxon>
        <taxon>Xylariomycetidae</taxon>
        <taxon>Amphisphaeriales</taxon>
        <taxon>Sporocadaceae</taxon>
        <taxon>Pestalotiopsis</taxon>
    </lineage>
</organism>
<dbReference type="Gene3D" id="2.120.10.80">
    <property type="entry name" value="Kelch-type beta propeller"/>
    <property type="match status" value="2"/>
</dbReference>
<dbReference type="RefSeq" id="XP_007829982.1">
    <property type="nucleotide sequence ID" value="XM_007831791.1"/>
</dbReference>
<dbReference type="InterPro" id="IPR006652">
    <property type="entry name" value="Kelch_1"/>
</dbReference>
<proteinExistence type="predicted"/>
<dbReference type="PANTHER" id="PTHR45632">
    <property type="entry name" value="LD33804P"/>
    <property type="match status" value="1"/>
</dbReference>
<dbReference type="EMBL" id="KI912110">
    <property type="protein sequence ID" value="ETS85185.1"/>
    <property type="molecule type" value="Genomic_DNA"/>
</dbReference>
<dbReference type="GeneID" id="19268223"/>
<protein>
    <recommendedName>
        <fullName evidence="3">Kelch-like protein terF</fullName>
    </recommendedName>
</protein>
<keyword evidence="2" id="KW-1185">Reference proteome</keyword>
<accession>W3XGM7</accession>
<dbReference type="eggNOG" id="KOG4441">
    <property type="taxonomic scope" value="Eukaryota"/>
</dbReference>
<gene>
    <name evidence="1" type="ORF">PFICI_03210</name>
</gene>
<dbReference type="OrthoDB" id="45365at2759"/>
<dbReference type="PANTHER" id="PTHR45632:SF24">
    <property type="entry name" value="GALACTOSE OXIDASE"/>
    <property type="match status" value="1"/>
</dbReference>
<evidence type="ECO:0008006" key="3">
    <source>
        <dbReference type="Google" id="ProtNLM"/>
    </source>
</evidence>
<evidence type="ECO:0000313" key="1">
    <source>
        <dbReference type="EMBL" id="ETS85185.1"/>
    </source>
</evidence>
<reference evidence="2" key="1">
    <citation type="journal article" date="2015" name="BMC Genomics">
        <title>Genomic and transcriptomic analysis of the endophytic fungus Pestalotiopsis fici reveals its lifestyle and high potential for synthesis of natural products.</title>
        <authorList>
            <person name="Wang X."/>
            <person name="Zhang X."/>
            <person name="Liu L."/>
            <person name="Xiang M."/>
            <person name="Wang W."/>
            <person name="Sun X."/>
            <person name="Che Y."/>
            <person name="Guo L."/>
            <person name="Liu G."/>
            <person name="Guo L."/>
            <person name="Wang C."/>
            <person name="Yin W.B."/>
            <person name="Stadler M."/>
            <person name="Zhang X."/>
            <person name="Liu X."/>
        </authorList>
    </citation>
    <scope>NUCLEOTIDE SEQUENCE [LARGE SCALE GENOMIC DNA]</scope>
    <source>
        <strain evidence="2">W106-1 / CGMCC3.15140</strain>
    </source>
</reference>
<dbReference type="Pfam" id="PF24681">
    <property type="entry name" value="Kelch_KLHDC2_KLHL20_DRC7"/>
    <property type="match status" value="1"/>
</dbReference>
<dbReference type="KEGG" id="pfy:PFICI_03210"/>
<evidence type="ECO:0000313" key="2">
    <source>
        <dbReference type="Proteomes" id="UP000030651"/>
    </source>
</evidence>
<sequence>MRPLQILAVSAVASSEIAIAAPSCMSGEWVDLATIPTARQEHGTAAIDNQTIAVLGGIVPTANGTETTDLLQIYDVASDTWRTGAAAPYKVNHPNVAAVDGKLYLLGGLTVGPTVSGLSMNWVASKTCHVYDPASDSWEQLPDMPNGTERGSAVMGVHGEMIYLAGGMTVLMTGYQDAVNSVISFNTTSNAWQRLVMGAAELPESRQHAAGSVVGDTFYVIGGRRYGQLNFRDTVFELDLNNVTAGWSTSTGHMPTSRGGINGGAVGSKYYIFGGEGNVDSTTGVFNQTDVFDLESQQWAELEPMAVPRHGTQAVAIDNRVYIPGGGLQQDGKQVVTNGTTTTQQPSTHFDAYCA</sequence>
<dbReference type="STRING" id="1229662.W3XGM7"/>
<dbReference type="Proteomes" id="UP000030651">
    <property type="component" value="Unassembled WGS sequence"/>
</dbReference>
<dbReference type="InterPro" id="IPR015915">
    <property type="entry name" value="Kelch-typ_b-propeller"/>
</dbReference>
<dbReference type="SUPFAM" id="SSF117281">
    <property type="entry name" value="Kelch motif"/>
    <property type="match status" value="1"/>
</dbReference>